<comment type="caution">
    <text evidence="1">The sequence shown here is derived from an EMBL/GenBank/DDBJ whole genome shotgun (WGS) entry which is preliminary data.</text>
</comment>
<reference evidence="1 2" key="1">
    <citation type="journal article" date="2017" name="Gigascience">
        <title>Draft genome of the honey bee ectoparasitic mite, Tropilaelaps mercedesae, is shaped by the parasitic life history.</title>
        <authorList>
            <person name="Dong X."/>
            <person name="Armstrong S.D."/>
            <person name="Xia D."/>
            <person name="Makepeace B.L."/>
            <person name="Darby A.C."/>
            <person name="Kadowaki T."/>
        </authorList>
    </citation>
    <scope>NUCLEOTIDE SEQUENCE [LARGE SCALE GENOMIC DNA]</scope>
    <source>
        <strain evidence="1">Wuxi-XJTLU</strain>
    </source>
</reference>
<dbReference type="OrthoDB" id="10466959at2759"/>
<protein>
    <submittedName>
        <fullName evidence="1">Uncharacterized protein</fullName>
    </submittedName>
</protein>
<dbReference type="AlphaFoldDB" id="A0A1V9XNA1"/>
<name>A0A1V9XNA1_9ACAR</name>
<keyword evidence="2" id="KW-1185">Reference proteome</keyword>
<accession>A0A1V9XNA1</accession>
<dbReference type="EMBL" id="MNPL01007221">
    <property type="protein sequence ID" value="OQR74872.1"/>
    <property type="molecule type" value="Genomic_DNA"/>
</dbReference>
<gene>
    <name evidence="1" type="ORF">BIW11_03345</name>
</gene>
<dbReference type="InParanoid" id="A0A1V9XNA1"/>
<organism evidence="1 2">
    <name type="scientific">Tropilaelaps mercedesae</name>
    <dbReference type="NCBI Taxonomy" id="418985"/>
    <lineage>
        <taxon>Eukaryota</taxon>
        <taxon>Metazoa</taxon>
        <taxon>Ecdysozoa</taxon>
        <taxon>Arthropoda</taxon>
        <taxon>Chelicerata</taxon>
        <taxon>Arachnida</taxon>
        <taxon>Acari</taxon>
        <taxon>Parasitiformes</taxon>
        <taxon>Mesostigmata</taxon>
        <taxon>Gamasina</taxon>
        <taxon>Dermanyssoidea</taxon>
        <taxon>Laelapidae</taxon>
        <taxon>Tropilaelaps</taxon>
    </lineage>
</organism>
<proteinExistence type="predicted"/>
<evidence type="ECO:0000313" key="2">
    <source>
        <dbReference type="Proteomes" id="UP000192247"/>
    </source>
</evidence>
<evidence type="ECO:0000313" key="1">
    <source>
        <dbReference type="EMBL" id="OQR74872.1"/>
    </source>
</evidence>
<sequence>MMLQIYQKKLDLSKRLLDEYHAKEKTFLDNVGKIFNGDQIVRILTGHCQKRRGGSSWDDGTLKKAAKLYFLCSPQGYQEILHLKMPLPSSHTLQNVIQKGRPQPLSPKTSVFDPFASTSDLSSSIALVRRAIVQQSRQSDSVLTNTAASLQQQQQPSVQQEIYPPQSQLVVPNSSPTVQLQFIGPTSVPSISASSTGHSPAGSTGMAIQPTLVFPMTSSVQKTAHNNLCTSKVSSLDIPDDLASMVNAVRSPTDECEVSAITEGDRLNEEEVLNEAIGPETHLVCSAGDIELPPPVDEQVNSESTTPREMSVERAVGAVVRALVDQVARPTSIPSARPRGAYVSILRNLNDPTSLGKYNLVVPRHLLRPGQRIVLKTGASSVKTSPPTMQIVEPLKSTGSAVMVPTLTGASGMRQVSIASPATAGGQVVNISKRPLMSPAPTMFLRPPCSGLSLTSASHGQPIIEIAADNIGDIVSPPSLSKRPRLSD</sequence>
<dbReference type="Proteomes" id="UP000192247">
    <property type="component" value="Unassembled WGS sequence"/>
</dbReference>